<accession>A0A6J5L2K0</accession>
<dbReference type="EMBL" id="LR796209">
    <property type="protein sequence ID" value="CAB4127433.1"/>
    <property type="molecule type" value="Genomic_DNA"/>
</dbReference>
<protein>
    <submittedName>
        <fullName evidence="1">Uncharacterized protein</fullName>
    </submittedName>
</protein>
<sequence>MNQFYFTHRTESRRLELVFAAGSDTYQISVMGERKMGELRALLLDFIHNGIPNDL</sequence>
<name>A0A6J5L2K0_9CAUD</name>
<proteinExistence type="predicted"/>
<evidence type="ECO:0000313" key="1">
    <source>
        <dbReference type="EMBL" id="CAB4127433.1"/>
    </source>
</evidence>
<gene>
    <name evidence="1" type="ORF">UFOVP75_194</name>
</gene>
<reference evidence="1" key="1">
    <citation type="submission" date="2020-04" db="EMBL/GenBank/DDBJ databases">
        <authorList>
            <person name="Chiriac C."/>
            <person name="Salcher M."/>
            <person name="Ghai R."/>
            <person name="Kavagutti S V."/>
        </authorList>
    </citation>
    <scope>NUCLEOTIDE SEQUENCE</scope>
</reference>
<organism evidence="1">
    <name type="scientific">uncultured Caudovirales phage</name>
    <dbReference type="NCBI Taxonomy" id="2100421"/>
    <lineage>
        <taxon>Viruses</taxon>
        <taxon>Duplodnaviria</taxon>
        <taxon>Heunggongvirae</taxon>
        <taxon>Uroviricota</taxon>
        <taxon>Caudoviricetes</taxon>
        <taxon>Peduoviridae</taxon>
        <taxon>Maltschvirus</taxon>
        <taxon>Maltschvirus maltsch</taxon>
    </lineage>
</organism>